<evidence type="ECO:0000256" key="2">
    <source>
        <dbReference type="ARBA" id="ARBA00022814"/>
    </source>
</evidence>
<evidence type="ECO:0000256" key="6">
    <source>
        <dbReference type="HAMAP-Rule" id="MF_00073"/>
    </source>
</evidence>
<comment type="similarity">
    <text evidence="1 6">Belongs to the NusB family.</text>
</comment>
<reference evidence="8 9" key="1">
    <citation type="submission" date="2018-10" db="EMBL/GenBank/DDBJ databases">
        <title>Genomic Encyclopedia of Type Strains, Phase IV (KMG-IV): sequencing the most valuable type-strain genomes for metagenomic binning, comparative biology and taxonomic classification.</title>
        <authorList>
            <person name="Goeker M."/>
        </authorList>
    </citation>
    <scope>NUCLEOTIDE SEQUENCE [LARGE SCALE GENOMIC DNA]</scope>
    <source>
        <strain evidence="8 9">DSM 20549</strain>
    </source>
</reference>
<evidence type="ECO:0000256" key="4">
    <source>
        <dbReference type="ARBA" id="ARBA00023015"/>
    </source>
</evidence>
<dbReference type="GO" id="GO:0031564">
    <property type="term" value="P:transcription antitermination"/>
    <property type="evidence" value="ECO:0007669"/>
    <property type="project" value="UniProtKB-KW"/>
</dbReference>
<dbReference type="PANTHER" id="PTHR11078:SF3">
    <property type="entry name" value="ANTITERMINATION NUSB DOMAIN-CONTAINING PROTEIN"/>
    <property type="match status" value="1"/>
</dbReference>
<sequence>MLMHVSASLLFYGCAAPAVICWNISNLEVPRDYLYNGGIISLKKETGIMMKRHEAREKALQTLFQLDGTELTIEEAMEHVMDGETDQFYKLLVEGTNSKQQEIDEKLKGHLENWSLERLPKVERTILRMAVFELEYMDDAPSRVVMNEAIELSKTFGDDKSSRFVNGVLSKFTDQTAN</sequence>
<organism evidence="8 9">
    <name type="scientific">Planococcus citreus</name>
    <dbReference type="NCBI Taxonomy" id="1373"/>
    <lineage>
        <taxon>Bacteria</taxon>
        <taxon>Bacillati</taxon>
        <taxon>Bacillota</taxon>
        <taxon>Bacilli</taxon>
        <taxon>Bacillales</taxon>
        <taxon>Caryophanaceae</taxon>
        <taxon>Planococcus</taxon>
    </lineage>
</organism>
<feature type="domain" description="NusB/RsmB/TIM44" evidence="7">
    <location>
        <begin position="53"/>
        <end position="173"/>
    </location>
</feature>
<dbReference type="InterPro" id="IPR011605">
    <property type="entry name" value="NusB_fam"/>
</dbReference>
<dbReference type="Gene3D" id="1.10.940.10">
    <property type="entry name" value="NusB-like"/>
    <property type="match status" value="1"/>
</dbReference>
<keyword evidence="3 6" id="KW-0694">RNA-binding</keyword>
<evidence type="ECO:0000313" key="8">
    <source>
        <dbReference type="EMBL" id="RLJ87080.1"/>
    </source>
</evidence>
<name>A0A497YMS8_9BACL</name>
<keyword evidence="2 6" id="KW-0889">Transcription antitermination</keyword>
<dbReference type="InterPro" id="IPR006027">
    <property type="entry name" value="NusB_RsmB_TIM44"/>
</dbReference>
<keyword evidence="5 6" id="KW-0804">Transcription</keyword>
<dbReference type="GO" id="GO:0005829">
    <property type="term" value="C:cytosol"/>
    <property type="evidence" value="ECO:0007669"/>
    <property type="project" value="TreeGrafter"/>
</dbReference>
<accession>A0A497YMS8</accession>
<comment type="function">
    <text evidence="6">Involved in transcription antitermination. Required for transcription of ribosomal RNA (rRNA) genes. Binds specifically to the boxA antiterminator sequence of the ribosomal RNA (rrn) operons.</text>
</comment>
<evidence type="ECO:0000256" key="3">
    <source>
        <dbReference type="ARBA" id="ARBA00022884"/>
    </source>
</evidence>
<evidence type="ECO:0000256" key="1">
    <source>
        <dbReference type="ARBA" id="ARBA00005952"/>
    </source>
</evidence>
<evidence type="ECO:0000313" key="9">
    <source>
        <dbReference type="Proteomes" id="UP000280791"/>
    </source>
</evidence>
<dbReference type="PANTHER" id="PTHR11078">
    <property type="entry name" value="N UTILIZATION SUBSTANCE PROTEIN B-RELATED"/>
    <property type="match status" value="1"/>
</dbReference>
<dbReference type="InterPro" id="IPR035926">
    <property type="entry name" value="NusB-like_sf"/>
</dbReference>
<dbReference type="Proteomes" id="UP000280791">
    <property type="component" value="Unassembled WGS sequence"/>
</dbReference>
<dbReference type="EMBL" id="RCCP01000002">
    <property type="protein sequence ID" value="RLJ87080.1"/>
    <property type="molecule type" value="Genomic_DNA"/>
</dbReference>
<dbReference type="CDD" id="cd00619">
    <property type="entry name" value="Terminator_NusB"/>
    <property type="match status" value="1"/>
</dbReference>
<evidence type="ECO:0000259" key="7">
    <source>
        <dbReference type="Pfam" id="PF01029"/>
    </source>
</evidence>
<dbReference type="HAMAP" id="MF_00073">
    <property type="entry name" value="NusB"/>
    <property type="match status" value="1"/>
</dbReference>
<keyword evidence="9" id="KW-1185">Reference proteome</keyword>
<protein>
    <recommendedName>
        <fullName evidence="6">Transcription antitermination protein NusB</fullName>
    </recommendedName>
    <alternativeName>
        <fullName evidence="6">Antitermination factor NusB</fullName>
    </alternativeName>
</protein>
<evidence type="ECO:0000256" key="5">
    <source>
        <dbReference type="ARBA" id="ARBA00023163"/>
    </source>
</evidence>
<dbReference type="Pfam" id="PF01029">
    <property type="entry name" value="NusB"/>
    <property type="match status" value="1"/>
</dbReference>
<dbReference type="AlphaFoldDB" id="A0A497YMS8"/>
<dbReference type="SUPFAM" id="SSF48013">
    <property type="entry name" value="NusB-like"/>
    <property type="match status" value="1"/>
</dbReference>
<dbReference type="GO" id="GO:0006353">
    <property type="term" value="P:DNA-templated transcription termination"/>
    <property type="evidence" value="ECO:0007669"/>
    <property type="project" value="UniProtKB-UniRule"/>
</dbReference>
<dbReference type="GO" id="GO:0003723">
    <property type="term" value="F:RNA binding"/>
    <property type="evidence" value="ECO:0007669"/>
    <property type="project" value="UniProtKB-UniRule"/>
</dbReference>
<keyword evidence="4 6" id="KW-0805">Transcription regulation</keyword>
<dbReference type="NCBIfam" id="TIGR01951">
    <property type="entry name" value="nusB"/>
    <property type="match status" value="1"/>
</dbReference>
<comment type="caution">
    <text evidence="8">The sequence shown here is derived from an EMBL/GenBank/DDBJ whole genome shotgun (WGS) entry which is preliminary data.</text>
</comment>
<proteinExistence type="inferred from homology"/>
<gene>
    <name evidence="6" type="primary">nusB</name>
    <name evidence="8" type="ORF">DFR62_1878</name>
</gene>